<proteinExistence type="predicted"/>
<reference evidence="1 2" key="1">
    <citation type="journal article" date="2015" name="Genome Announc.">
        <title>Expanding the biotechnology potential of lactobacilli through comparative genomics of 213 strains and associated genera.</title>
        <authorList>
            <person name="Sun Z."/>
            <person name="Harris H.M."/>
            <person name="McCann A."/>
            <person name="Guo C."/>
            <person name="Argimon S."/>
            <person name="Zhang W."/>
            <person name="Yang X."/>
            <person name="Jeffery I.B."/>
            <person name="Cooney J.C."/>
            <person name="Kagawa T.F."/>
            <person name="Liu W."/>
            <person name="Song Y."/>
            <person name="Salvetti E."/>
            <person name="Wrobel A."/>
            <person name="Rasinkangas P."/>
            <person name="Parkhill J."/>
            <person name="Rea M.C."/>
            <person name="O'Sullivan O."/>
            <person name="Ritari J."/>
            <person name="Douillard F.P."/>
            <person name="Paul Ross R."/>
            <person name="Yang R."/>
            <person name="Briner A.E."/>
            <person name="Felis G.E."/>
            <person name="de Vos W.M."/>
            <person name="Barrangou R."/>
            <person name="Klaenhammer T.R."/>
            <person name="Caufield P.W."/>
            <person name="Cui Y."/>
            <person name="Zhang H."/>
            <person name="O'Toole P.W."/>
        </authorList>
    </citation>
    <scope>NUCLEOTIDE SEQUENCE [LARGE SCALE GENOMIC DNA]</scope>
    <source>
        <strain evidence="1 2">DSM 21115</strain>
    </source>
</reference>
<accession>A0A0R2NBH0</accession>
<dbReference type="AlphaFoldDB" id="A0A0R2NBH0"/>
<keyword evidence="2" id="KW-1185">Reference proteome</keyword>
<dbReference type="Proteomes" id="UP000050920">
    <property type="component" value="Unassembled WGS sequence"/>
</dbReference>
<dbReference type="EMBL" id="AYGX02000169">
    <property type="protein sequence ID" value="KRO23224.1"/>
    <property type="molecule type" value="Genomic_DNA"/>
</dbReference>
<evidence type="ECO:0000313" key="2">
    <source>
        <dbReference type="Proteomes" id="UP000050920"/>
    </source>
</evidence>
<protein>
    <submittedName>
        <fullName evidence="1">Uncharacterized protein</fullName>
    </submittedName>
</protein>
<sequence length="53" mass="6161">MEAAVQVALVRHGFRRTYGIDIFEDWRVGPSFKVRFETASQARTGRHGSWNYC</sequence>
<comment type="caution">
    <text evidence="1">The sequence shown here is derived from an EMBL/GenBank/DDBJ whole genome shotgun (WGS) entry which is preliminary data.</text>
</comment>
<dbReference type="RefSeq" id="WP_156093487.1">
    <property type="nucleotide sequence ID" value="NZ_AYGX02000169.1"/>
</dbReference>
<gene>
    <name evidence="1" type="ORF">DY78_GL001823</name>
</gene>
<organism evidence="1 2">
    <name type="scientific">Lactiplantibacillus fabifermentans DSM 21115</name>
    <dbReference type="NCBI Taxonomy" id="1413187"/>
    <lineage>
        <taxon>Bacteria</taxon>
        <taxon>Bacillati</taxon>
        <taxon>Bacillota</taxon>
        <taxon>Bacilli</taxon>
        <taxon>Lactobacillales</taxon>
        <taxon>Lactobacillaceae</taxon>
        <taxon>Lactiplantibacillus</taxon>
    </lineage>
</organism>
<evidence type="ECO:0000313" key="1">
    <source>
        <dbReference type="EMBL" id="KRO23224.1"/>
    </source>
</evidence>
<name>A0A0R2NBH0_9LACO</name>